<dbReference type="Gene3D" id="3.90.70.10">
    <property type="entry name" value="Cysteine proteinases"/>
    <property type="match status" value="1"/>
</dbReference>
<protein>
    <submittedName>
        <fullName evidence="4">GCN5-related N-acetyltransferase</fullName>
    </submittedName>
</protein>
<keyword evidence="4" id="KW-0614">Plasmid</keyword>
<proteinExistence type="predicted"/>
<dbReference type="Gene3D" id="3.40.630.30">
    <property type="match status" value="1"/>
</dbReference>
<dbReference type="InterPro" id="IPR000182">
    <property type="entry name" value="GNAT_dom"/>
</dbReference>
<keyword evidence="2" id="KW-0012">Acyltransferase</keyword>
<reference evidence="4 5" key="1">
    <citation type="journal article" date="2011" name="PLoS Genet.">
        <title>Azospirillum genomes reveal transition of bacteria from aquatic to terrestrial environments.</title>
        <authorList>
            <person name="Wisniewski-Dye F."/>
            <person name="Borziak K."/>
            <person name="Khalsa-Moyers G."/>
            <person name="Alexandre G."/>
            <person name="Sukharnikov L.O."/>
            <person name="Wuichet K."/>
            <person name="Hurst G.B."/>
            <person name="McDonald W.H."/>
            <person name="Robertson J.S."/>
            <person name="Barbe V."/>
            <person name="Calteau A."/>
            <person name="Rouy Z."/>
            <person name="Mangenot S."/>
            <person name="Prigent-Combaret C."/>
            <person name="Normand P."/>
            <person name="Boyer M."/>
            <person name="Siguier P."/>
            <person name="Dessaux Y."/>
            <person name="Elmerich C."/>
            <person name="Condemine G."/>
            <person name="Krishnen G."/>
            <person name="Kennedy I."/>
            <person name="Paterson A.H."/>
            <person name="Gonzalez V."/>
            <person name="Mavingui P."/>
            <person name="Zhulin I.B."/>
        </authorList>
    </citation>
    <scope>NUCLEOTIDE SEQUENCE [LARGE SCALE GENOMIC DNA]</scope>
    <source>
        <strain evidence="4 5">Sp245</strain>
    </source>
</reference>
<feature type="domain" description="N-acetyltransferase" evidence="3">
    <location>
        <begin position="31"/>
        <end position="177"/>
    </location>
</feature>
<dbReference type="PROSITE" id="PS51186">
    <property type="entry name" value="GNAT"/>
    <property type="match status" value="1"/>
</dbReference>
<name>A0A9P1JTP5_9PROT</name>
<sequence>MASVSASLNLPMLDNTVSADSRQDLPGDATILLRQAQPADIPALLAIEERCFATDRLTRRSFQYLLTKAKATGLVEVHSGAVVGYALVSFHSGTSLARLYSFAVDSGHRGQGVAKRLLAAAEQAARSRDCIYLRLEVRRDNAAAIDLYKKAGYREFGVYTDYYEDHMEALRLEKRLGHSGPSAPLGGPLVPYYQQTLDFTCGPSALMMAMKALKPTEIELGRKLEIRLWRESTTVFMTSGHGGCGPFGLALAAARRGFAVDIHIKDNATPFLDSVRSDEKKEVMRIVHEDFLDELEGSGATVRHNTLSAQDMADAVAGGAIPIVLISSYRIYHEKFPHWVVVTGADDRFLYVHDPLVYDRHHAHIDRMNMPIPKADFERMARYGKAQLKAALLLRPQSSDRAADGVADGSAD</sequence>
<dbReference type="CDD" id="cd04301">
    <property type="entry name" value="NAT_SF"/>
    <property type="match status" value="1"/>
</dbReference>
<evidence type="ECO:0000256" key="2">
    <source>
        <dbReference type="ARBA" id="ARBA00023315"/>
    </source>
</evidence>
<dbReference type="InterPro" id="IPR016181">
    <property type="entry name" value="Acyl_CoA_acyltransferase"/>
</dbReference>
<evidence type="ECO:0000313" key="5">
    <source>
        <dbReference type="Proteomes" id="UP000007319"/>
    </source>
</evidence>
<dbReference type="Pfam" id="PF11814">
    <property type="entry name" value="DUF3335"/>
    <property type="match status" value="1"/>
</dbReference>
<dbReference type="PANTHER" id="PTHR43420:SF12">
    <property type="entry name" value="N-ACETYLTRANSFERASE DOMAIN-CONTAINING PROTEIN"/>
    <property type="match status" value="1"/>
</dbReference>
<geneLocation type="plasmid" evidence="4 5">
    <name>AZOBR_p1</name>
</geneLocation>
<dbReference type="SUPFAM" id="SSF55729">
    <property type="entry name" value="Acyl-CoA N-acyltransferases (Nat)"/>
    <property type="match status" value="1"/>
</dbReference>
<evidence type="ECO:0000256" key="1">
    <source>
        <dbReference type="ARBA" id="ARBA00022679"/>
    </source>
</evidence>
<dbReference type="KEGG" id="abs:AZOBR_p110082"/>
<dbReference type="PANTHER" id="PTHR43420">
    <property type="entry name" value="ACETYLTRANSFERASE"/>
    <property type="match status" value="1"/>
</dbReference>
<keyword evidence="1" id="KW-0808">Transferase</keyword>
<organism evidence="4 5">
    <name type="scientific">Azospirillum baldaniorum</name>
    <dbReference type="NCBI Taxonomy" id="1064539"/>
    <lineage>
        <taxon>Bacteria</taxon>
        <taxon>Pseudomonadati</taxon>
        <taxon>Pseudomonadota</taxon>
        <taxon>Alphaproteobacteria</taxon>
        <taxon>Rhodospirillales</taxon>
        <taxon>Azospirillaceae</taxon>
        <taxon>Azospirillum</taxon>
    </lineage>
</organism>
<dbReference type="InterPro" id="IPR021770">
    <property type="entry name" value="DUF3335"/>
</dbReference>
<dbReference type="Proteomes" id="UP000007319">
    <property type="component" value="Plasmid AZOBR_p1"/>
</dbReference>
<evidence type="ECO:0000313" key="4">
    <source>
        <dbReference type="EMBL" id="CCC99606.1"/>
    </source>
</evidence>
<dbReference type="Pfam" id="PF00583">
    <property type="entry name" value="Acetyltransf_1"/>
    <property type="match status" value="1"/>
</dbReference>
<dbReference type="GO" id="GO:0016747">
    <property type="term" value="F:acyltransferase activity, transferring groups other than amino-acyl groups"/>
    <property type="evidence" value="ECO:0007669"/>
    <property type="project" value="InterPro"/>
</dbReference>
<keyword evidence="5" id="KW-1185">Reference proteome</keyword>
<evidence type="ECO:0000259" key="3">
    <source>
        <dbReference type="PROSITE" id="PS51186"/>
    </source>
</evidence>
<gene>
    <name evidence="4" type="ORF">AZOBR_p110082</name>
</gene>
<dbReference type="InterPro" id="IPR050680">
    <property type="entry name" value="YpeA/RimI_acetyltransf"/>
</dbReference>
<dbReference type="EMBL" id="HE577328">
    <property type="protein sequence ID" value="CCC99606.1"/>
    <property type="molecule type" value="Genomic_DNA"/>
</dbReference>
<accession>A0A9P1JTP5</accession>
<dbReference type="AlphaFoldDB" id="A0A9P1JTP5"/>